<reference evidence="1 2" key="1">
    <citation type="journal article" date="2024" name="bioRxiv">
        <title>A reference genome for Trichogramma kaykai: A tiny desert-dwelling parasitoid wasp with competing sex-ratio distorters.</title>
        <authorList>
            <person name="Culotta J."/>
            <person name="Lindsey A.R."/>
        </authorList>
    </citation>
    <scope>NUCLEOTIDE SEQUENCE [LARGE SCALE GENOMIC DNA]</scope>
    <source>
        <strain evidence="1 2">KSX58</strain>
    </source>
</reference>
<evidence type="ECO:0000313" key="2">
    <source>
        <dbReference type="Proteomes" id="UP001627154"/>
    </source>
</evidence>
<sequence length="241" mass="26855">MSSPFEELFTPSDVIDDFQSNDPTATIVGYVDHILSNGVTMTGNIYYKIVVNNGNGKRIQVIGWQDNVNKLEELNLVSNDVVKVQNARVKIPRNAAYNSGSVHFELQLEAQTRVTRLGSLTAPPNDDDNLPLISLIDAENFIKKGIRIRGWLKTNFGHFVHQQMNFWVASICDDNGNKLEVKSNTQITEPELNKGDFVEIKGVIESHPPGPLILNIIGNISISEMEQPKSFEHLLLATNCV</sequence>
<dbReference type="EMBL" id="JBJJXI010000122">
    <property type="protein sequence ID" value="KAL3389759.1"/>
    <property type="molecule type" value="Genomic_DNA"/>
</dbReference>
<evidence type="ECO:0008006" key="3">
    <source>
        <dbReference type="Google" id="ProtNLM"/>
    </source>
</evidence>
<gene>
    <name evidence="1" type="ORF">TKK_015122</name>
</gene>
<dbReference type="Proteomes" id="UP001627154">
    <property type="component" value="Unassembled WGS sequence"/>
</dbReference>
<comment type="caution">
    <text evidence="1">The sequence shown here is derived from an EMBL/GenBank/DDBJ whole genome shotgun (WGS) entry which is preliminary data.</text>
</comment>
<organism evidence="1 2">
    <name type="scientific">Trichogramma kaykai</name>
    <dbReference type="NCBI Taxonomy" id="54128"/>
    <lineage>
        <taxon>Eukaryota</taxon>
        <taxon>Metazoa</taxon>
        <taxon>Ecdysozoa</taxon>
        <taxon>Arthropoda</taxon>
        <taxon>Hexapoda</taxon>
        <taxon>Insecta</taxon>
        <taxon>Pterygota</taxon>
        <taxon>Neoptera</taxon>
        <taxon>Endopterygota</taxon>
        <taxon>Hymenoptera</taxon>
        <taxon>Apocrita</taxon>
        <taxon>Proctotrupomorpha</taxon>
        <taxon>Chalcidoidea</taxon>
        <taxon>Trichogrammatidae</taxon>
        <taxon>Trichogramma</taxon>
    </lineage>
</organism>
<dbReference type="Gene3D" id="2.40.50.140">
    <property type="entry name" value="Nucleic acid-binding proteins"/>
    <property type="match status" value="1"/>
</dbReference>
<name>A0ABD2W9L7_9HYME</name>
<dbReference type="InterPro" id="IPR012340">
    <property type="entry name" value="NA-bd_OB-fold"/>
</dbReference>
<protein>
    <recommendedName>
        <fullName evidence="3">OB domain-containing protein</fullName>
    </recommendedName>
</protein>
<keyword evidence="2" id="KW-1185">Reference proteome</keyword>
<dbReference type="AlphaFoldDB" id="A0ABD2W9L7"/>
<accession>A0ABD2W9L7</accession>
<proteinExistence type="predicted"/>
<evidence type="ECO:0000313" key="1">
    <source>
        <dbReference type="EMBL" id="KAL3389759.1"/>
    </source>
</evidence>